<evidence type="ECO:0000256" key="1">
    <source>
        <dbReference type="SAM" id="MobiDB-lite"/>
    </source>
</evidence>
<evidence type="ECO:0000313" key="2">
    <source>
        <dbReference type="EMBL" id="MBC3918309.1"/>
    </source>
</evidence>
<name>A0ABR6ZR70_9BURK</name>
<sequence>MVWRKSLQLNCLLLSRYQMEILMSELNVFSRPVRLVAFALIAVFPLFASAAQGECSAKVSGSMTDKEMKKMAKVSMASAQATALKLIAKADLKKVVSRELEVEENCLVYSFDLQLRSAEGSEEIMIDAVSGQVISQKHETPEQEAQEKEVEKKGDVNKK</sequence>
<comment type="caution">
    <text evidence="2">The sequence shown here is derived from an EMBL/GenBank/DDBJ whole genome shotgun (WGS) entry which is preliminary data.</text>
</comment>
<gene>
    <name evidence="2" type="ORF">H8L32_12530</name>
</gene>
<dbReference type="RefSeq" id="WP_186947557.1">
    <property type="nucleotide sequence ID" value="NZ_JACOGF010000005.1"/>
</dbReference>
<organism evidence="2 3">
    <name type="scientific">Undibacterium hunanense</name>
    <dbReference type="NCBI Taxonomy" id="2762292"/>
    <lineage>
        <taxon>Bacteria</taxon>
        <taxon>Pseudomonadati</taxon>
        <taxon>Pseudomonadota</taxon>
        <taxon>Betaproteobacteria</taxon>
        <taxon>Burkholderiales</taxon>
        <taxon>Oxalobacteraceae</taxon>
        <taxon>Undibacterium</taxon>
    </lineage>
</organism>
<dbReference type="Proteomes" id="UP000650424">
    <property type="component" value="Unassembled WGS sequence"/>
</dbReference>
<reference evidence="2 3" key="1">
    <citation type="submission" date="2020-08" db="EMBL/GenBank/DDBJ databases">
        <title>Novel species isolated from subtropical streams in China.</title>
        <authorList>
            <person name="Lu H."/>
        </authorList>
    </citation>
    <scope>NUCLEOTIDE SEQUENCE [LARGE SCALE GENOMIC DNA]</scope>
    <source>
        <strain evidence="2 3">CY18W</strain>
    </source>
</reference>
<evidence type="ECO:0000313" key="3">
    <source>
        <dbReference type="Proteomes" id="UP000650424"/>
    </source>
</evidence>
<feature type="compositionally biased region" description="Basic and acidic residues" evidence="1">
    <location>
        <begin position="136"/>
        <end position="159"/>
    </location>
</feature>
<dbReference type="EMBL" id="JACOGF010000005">
    <property type="protein sequence ID" value="MBC3918309.1"/>
    <property type="molecule type" value="Genomic_DNA"/>
</dbReference>
<proteinExistence type="predicted"/>
<dbReference type="Gene3D" id="3.10.450.40">
    <property type="match status" value="1"/>
</dbReference>
<accession>A0ABR6ZR70</accession>
<keyword evidence="3" id="KW-1185">Reference proteome</keyword>
<feature type="region of interest" description="Disordered" evidence="1">
    <location>
        <begin position="135"/>
        <end position="159"/>
    </location>
</feature>
<evidence type="ECO:0008006" key="4">
    <source>
        <dbReference type="Google" id="ProtNLM"/>
    </source>
</evidence>
<protein>
    <recommendedName>
        <fullName evidence="4">PepSY domain-containing protein</fullName>
    </recommendedName>
</protein>